<dbReference type="InParanoid" id="A0A2I3H8D3"/>
<dbReference type="EMBL" id="ADFV01024140">
    <property type="status" value="NOT_ANNOTATED_CDS"/>
    <property type="molecule type" value="Genomic_DNA"/>
</dbReference>
<evidence type="ECO:0000313" key="1">
    <source>
        <dbReference type="Ensembl" id="ENSNLEP00000039727.1"/>
    </source>
</evidence>
<name>A0A2I3H8D3_NOMLE</name>
<dbReference type="GO" id="GO:0003677">
    <property type="term" value="F:DNA binding"/>
    <property type="evidence" value="ECO:0007669"/>
    <property type="project" value="InterPro"/>
</dbReference>
<protein>
    <recommendedName>
        <fullName evidence="3">Homeobox domain-containing protein</fullName>
    </recommendedName>
</protein>
<accession>A0A2I3H8D3</accession>
<reference evidence="1" key="2">
    <citation type="submission" date="2025-08" db="UniProtKB">
        <authorList>
            <consortium name="Ensembl"/>
        </authorList>
    </citation>
    <scope>IDENTIFICATION</scope>
</reference>
<dbReference type="EMBL" id="ADFV01024144">
    <property type="status" value="NOT_ANNOTATED_CDS"/>
    <property type="molecule type" value="Genomic_DNA"/>
</dbReference>
<dbReference type="Proteomes" id="UP000001073">
    <property type="component" value="Chromosome 7b"/>
</dbReference>
<dbReference type="EMBL" id="ADFV01024139">
    <property type="status" value="NOT_ANNOTATED_CDS"/>
    <property type="molecule type" value="Genomic_DNA"/>
</dbReference>
<reference evidence="1" key="3">
    <citation type="submission" date="2025-09" db="UniProtKB">
        <authorList>
            <consortium name="Ensembl"/>
        </authorList>
    </citation>
    <scope>IDENTIFICATION</scope>
</reference>
<dbReference type="STRING" id="61853.ENSNLEP00000039727"/>
<proteinExistence type="predicted"/>
<dbReference type="InterPro" id="IPR001356">
    <property type="entry name" value="HD"/>
</dbReference>
<organism evidence="1 2">
    <name type="scientific">Nomascus leucogenys</name>
    <name type="common">Northern white-cheeked gibbon</name>
    <name type="synonym">Hylobates leucogenys</name>
    <dbReference type="NCBI Taxonomy" id="61853"/>
    <lineage>
        <taxon>Eukaryota</taxon>
        <taxon>Metazoa</taxon>
        <taxon>Chordata</taxon>
        <taxon>Craniata</taxon>
        <taxon>Vertebrata</taxon>
        <taxon>Euteleostomi</taxon>
        <taxon>Mammalia</taxon>
        <taxon>Eutheria</taxon>
        <taxon>Euarchontoglires</taxon>
        <taxon>Primates</taxon>
        <taxon>Haplorrhini</taxon>
        <taxon>Catarrhini</taxon>
        <taxon>Hylobatidae</taxon>
        <taxon>Nomascus</taxon>
    </lineage>
</organism>
<evidence type="ECO:0000313" key="2">
    <source>
        <dbReference type="Proteomes" id="UP000001073"/>
    </source>
</evidence>
<evidence type="ECO:0008006" key="3">
    <source>
        <dbReference type="Google" id="ProtNLM"/>
    </source>
</evidence>
<dbReference type="EMBL" id="ADFV01024143">
    <property type="status" value="NOT_ANNOTATED_CDS"/>
    <property type="molecule type" value="Genomic_DNA"/>
</dbReference>
<sequence>MCAEVGPALCIWFQNQRAKRRKQEKIGSLWAPQQLSEASVALPTNLDVAGPMWTTTALHRLAPPTSCCPSAQDQLASAWFPAWITLLPAHPWETQPVPGPPIHQTCIPVLCVLPSPHPKWGSICATST</sequence>
<keyword evidence="2" id="KW-1185">Reference proteome</keyword>
<dbReference type="Ensembl" id="ENSNLET00000043868.1">
    <property type="protein sequence ID" value="ENSNLEP00000039727.1"/>
    <property type="gene ID" value="ENSNLEG00000033813.1"/>
</dbReference>
<dbReference type="EMBL" id="ADFV01024142">
    <property type="status" value="NOT_ANNOTATED_CDS"/>
    <property type="molecule type" value="Genomic_DNA"/>
</dbReference>
<dbReference type="AlphaFoldDB" id="A0A2I3H8D3"/>
<dbReference type="EMBL" id="ADFV01024141">
    <property type="status" value="NOT_ANNOTATED_CDS"/>
    <property type="molecule type" value="Genomic_DNA"/>
</dbReference>
<dbReference type="OMA" id="GPALCIW"/>
<reference evidence="1 2" key="1">
    <citation type="submission" date="2012-10" db="EMBL/GenBank/DDBJ databases">
        <authorList>
            <consortium name="Gibbon Genome Sequencing Consortium"/>
        </authorList>
    </citation>
    <scope>NUCLEOTIDE SEQUENCE [LARGE SCALE GENOMIC DNA]</scope>
</reference>
<dbReference type="GeneTree" id="ENSGT00940000161702"/>
<dbReference type="CDD" id="cd00086">
    <property type="entry name" value="homeodomain"/>
    <property type="match status" value="1"/>
</dbReference>